<name>A0A1H3XMA7_9FLAO</name>
<keyword evidence="1" id="KW-0472">Membrane</keyword>
<keyword evidence="3" id="KW-1185">Reference proteome</keyword>
<evidence type="ECO:0000313" key="2">
    <source>
        <dbReference type="EMBL" id="SDZ99678.1"/>
    </source>
</evidence>
<dbReference type="Proteomes" id="UP000198820">
    <property type="component" value="Unassembled WGS sequence"/>
</dbReference>
<organism evidence="2 3">
    <name type="scientific">Psychroflexus halocasei</name>
    <dbReference type="NCBI Taxonomy" id="908615"/>
    <lineage>
        <taxon>Bacteria</taxon>
        <taxon>Pseudomonadati</taxon>
        <taxon>Bacteroidota</taxon>
        <taxon>Flavobacteriia</taxon>
        <taxon>Flavobacteriales</taxon>
        <taxon>Flavobacteriaceae</taxon>
        <taxon>Psychroflexus</taxon>
    </lineage>
</organism>
<sequence>MKKALYILLAIILIFLGFYLFVHFQKIETKAYVSHEFEVPEEIVTQKLNNFDSFRKNWPVATKTDSVNIVLNSNKSSYSSIELLPSQNNFPDQIHFKNWISNQYVNLDWTVSKNKNKSTSVTLKIDTQVDFFDKLNQLINKETAIKIAKKQFTKGLENLEKSIIKEMQSFDVKPLENKSLSGGFLLKSPMQRSSDLNAAVNNANSIFKDFNQAEKEINVTLDCILINKISSDEVQYQVAQIHLIEPELSHDLINAGYNISRIENQNYTRHRLLGNYSNIDKLWYESFQSINQSNSEVLNELPIIYMLSKDNQREINPSKWHSELWIPIDN</sequence>
<dbReference type="RefSeq" id="WP_093239845.1">
    <property type="nucleotide sequence ID" value="NZ_FNQF01000002.1"/>
</dbReference>
<evidence type="ECO:0000256" key="1">
    <source>
        <dbReference type="SAM" id="Phobius"/>
    </source>
</evidence>
<dbReference type="EMBL" id="FNQF01000002">
    <property type="protein sequence ID" value="SDZ99678.1"/>
    <property type="molecule type" value="Genomic_DNA"/>
</dbReference>
<dbReference type="AlphaFoldDB" id="A0A1H3XMA7"/>
<gene>
    <name evidence="2" type="ORF">SAMN05421540_102388</name>
</gene>
<keyword evidence="1" id="KW-0812">Transmembrane</keyword>
<feature type="transmembrane region" description="Helical" evidence="1">
    <location>
        <begin position="6"/>
        <end position="24"/>
    </location>
</feature>
<accession>A0A1H3XMA7</accession>
<reference evidence="2 3" key="1">
    <citation type="submission" date="2016-10" db="EMBL/GenBank/DDBJ databases">
        <authorList>
            <person name="de Groot N.N."/>
        </authorList>
    </citation>
    <scope>NUCLEOTIDE SEQUENCE [LARGE SCALE GENOMIC DNA]</scope>
    <source>
        <strain evidence="2 3">DSM 23581</strain>
    </source>
</reference>
<evidence type="ECO:0000313" key="3">
    <source>
        <dbReference type="Proteomes" id="UP000198820"/>
    </source>
</evidence>
<dbReference type="STRING" id="908615.SAMN05421540_102388"/>
<keyword evidence="1" id="KW-1133">Transmembrane helix</keyword>
<protein>
    <recommendedName>
        <fullName evidence="4">Effector-binding domain-containing protein</fullName>
    </recommendedName>
</protein>
<evidence type="ECO:0008006" key="4">
    <source>
        <dbReference type="Google" id="ProtNLM"/>
    </source>
</evidence>
<proteinExistence type="predicted"/>